<evidence type="ECO:0000256" key="1">
    <source>
        <dbReference type="SAM" id="MobiDB-lite"/>
    </source>
</evidence>
<accession>A0A2N1PRY4</accession>
<dbReference type="AlphaFoldDB" id="A0A2N1PRY4"/>
<comment type="caution">
    <text evidence="2">The sequence shown here is derived from an EMBL/GenBank/DDBJ whole genome shotgun (WGS) entry which is preliminary data.</text>
</comment>
<organism evidence="2 3">
    <name type="scientific">Candidatus Wallbacteria bacterium HGW-Wallbacteria-1</name>
    <dbReference type="NCBI Taxonomy" id="2013854"/>
    <lineage>
        <taxon>Bacteria</taxon>
        <taxon>Candidatus Walliibacteriota</taxon>
    </lineage>
</organism>
<name>A0A2N1PRY4_9BACT</name>
<reference evidence="2 3" key="1">
    <citation type="journal article" date="2017" name="ISME J.">
        <title>Potential for microbial H2 and metal transformations associated with novel bacteria and archaea in deep terrestrial subsurface sediments.</title>
        <authorList>
            <person name="Hernsdorf A.W."/>
            <person name="Amano Y."/>
            <person name="Miyakawa K."/>
            <person name="Ise K."/>
            <person name="Suzuki Y."/>
            <person name="Anantharaman K."/>
            <person name="Probst A."/>
            <person name="Burstein D."/>
            <person name="Thomas B.C."/>
            <person name="Banfield J.F."/>
        </authorList>
    </citation>
    <scope>NUCLEOTIDE SEQUENCE [LARGE SCALE GENOMIC DNA]</scope>
    <source>
        <strain evidence="2">HGW-Wallbacteria-1</strain>
    </source>
</reference>
<dbReference type="InterPro" id="IPR019660">
    <property type="entry name" value="Put_sensory_transdc_reg_YbjN"/>
</dbReference>
<feature type="region of interest" description="Disordered" evidence="1">
    <location>
        <begin position="174"/>
        <end position="195"/>
    </location>
</feature>
<sequence length="309" mass="34062">MGSSDARELLKGHVTAFCHRNMTTFTHDMEKGLWVVMADSFPVSVQLSKDGMIVTVFSRVSGVLKISRDVEHALFEKLLRINLTLIGPSFSISPSGEIFLTYSRSVEDLDYNELAHLIVAAKTTARRYAELIGRVTELTTPSRSGGGERQSLLSNGNDLRGSYLDLTLERRERENELSQCMENGDSLSQDDNDIQDDHGVQIENEIQVQNDIQCESSEIALNDDDNSAKSSNGSATPESAQITASDVKTLTEPDFDSEWDFAPLDAPVNSGESVSAFSDENFESDDESSKNNQDNDNKPSSGDEWDFGV</sequence>
<proteinExistence type="predicted"/>
<feature type="compositionally biased region" description="Polar residues" evidence="1">
    <location>
        <begin position="228"/>
        <end position="248"/>
    </location>
</feature>
<dbReference type="Gene3D" id="3.30.1460.10">
    <property type="match status" value="1"/>
</dbReference>
<dbReference type="SUPFAM" id="SSF69635">
    <property type="entry name" value="Type III secretory system chaperone-like"/>
    <property type="match status" value="1"/>
</dbReference>
<evidence type="ECO:0000313" key="2">
    <source>
        <dbReference type="EMBL" id="PKK91032.1"/>
    </source>
</evidence>
<dbReference type="Proteomes" id="UP000233256">
    <property type="component" value="Unassembled WGS sequence"/>
</dbReference>
<feature type="region of interest" description="Disordered" evidence="1">
    <location>
        <begin position="222"/>
        <end position="309"/>
    </location>
</feature>
<evidence type="ECO:0000313" key="3">
    <source>
        <dbReference type="Proteomes" id="UP000233256"/>
    </source>
</evidence>
<gene>
    <name evidence="2" type="ORF">CVV64_04475</name>
</gene>
<dbReference type="Pfam" id="PF10722">
    <property type="entry name" value="YbjN"/>
    <property type="match status" value="1"/>
</dbReference>
<feature type="compositionally biased region" description="Polar residues" evidence="1">
    <location>
        <begin position="178"/>
        <end position="187"/>
    </location>
</feature>
<dbReference type="EMBL" id="PGXC01000003">
    <property type="protein sequence ID" value="PKK91032.1"/>
    <property type="molecule type" value="Genomic_DNA"/>
</dbReference>
<feature type="compositionally biased region" description="Basic and acidic residues" evidence="1">
    <location>
        <begin position="287"/>
        <end position="297"/>
    </location>
</feature>
<protein>
    <submittedName>
        <fullName evidence="2">Uncharacterized protein</fullName>
    </submittedName>
</protein>